<gene>
    <name evidence="1" type="ORF">DZC30_19145</name>
</gene>
<organism evidence="1 2">
    <name type="scientific">Comamonas testosteroni</name>
    <name type="common">Pseudomonas testosteroni</name>
    <dbReference type="NCBI Taxonomy" id="285"/>
    <lineage>
        <taxon>Bacteria</taxon>
        <taxon>Pseudomonadati</taxon>
        <taxon>Pseudomonadota</taxon>
        <taxon>Betaproteobacteria</taxon>
        <taxon>Burkholderiales</taxon>
        <taxon>Comamonadaceae</taxon>
        <taxon>Comamonas</taxon>
    </lineage>
</organism>
<dbReference type="OrthoDB" id="9150965at2"/>
<name>A0A373FAD4_COMTE</name>
<evidence type="ECO:0000313" key="2">
    <source>
        <dbReference type="Proteomes" id="UP000261948"/>
    </source>
</evidence>
<protein>
    <recommendedName>
        <fullName evidence="3">Sulfatase-modifying factor enzyme domain-containing protein</fullName>
    </recommendedName>
</protein>
<evidence type="ECO:0008006" key="3">
    <source>
        <dbReference type="Google" id="ProtNLM"/>
    </source>
</evidence>
<dbReference type="InterPro" id="IPR016187">
    <property type="entry name" value="CTDL_fold"/>
</dbReference>
<sequence length="622" mass="69830">MTPQDLLGAQRTLYVLAQKPGTDKTDSKNLWYLKLEGLHQEQLKSAVAQLRSRERGKGQDRALKSTALQDSLAQTLGAKSYAHWREHEQPKIMELLKQHDLTQPADLIKWAYTPGLAGPLSARSFSDRIFNSGLPLPSKVFTGVGSYLFAPSGYGRLDIDDLAGQYHDSDEERYAFCSDHLNTVVLRAQHMKDANCPAYIDLTGRSLMLNAVSEYIGCMYTLLGSNLTDRAFEKPVMRTYNASEAERAFEAQLFQLFREEIEQSSEGWVEVLAVPENSNLVILKGPNGTFDWLIRDQRDSALSSNPLYPFFNKEEMPTAMDTSQLSAHLYFNRGSWHEKLEHDAESRHYAQGGKVSNWPGYDKLIERELRESHSFISPKRVPSPASDQFISHRAGDYQLMVSPLITIDQFKSFLAASNWEQIRQEKAHKAGIELEGNLLSLNSDNGDLPVSVTWLDAVAYCRHYEHRNNLKVRLLEPEEWKEIAPPPSVDRSRVQRVRSMVVHPGQHPVDPIYEQLNWAIVGGDGQLGKNSTHCEKADGVLSFGPNLHWTVNSDGLRFLSVAGFCEWLSGAQKKHAPFAEAGRGILATGAGIFGSLQPINFAMREEGSKIGFRLCYIAHPDA</sequence>
<dbReference type="AlphaFoldDB" id="A0A373FAD4"/>
<evidence type="ECO:0000313" key="1">
    <source>
        <dbReference type="EMBL" id="RGE41094.1"/>
    </source>
</evidence>
<reference evidence="1 2" key="1">
    <citation type="submission" date="2018-08" db="EMBL/GenBank/DDBJ databases">
        <title>Comamonas testosteroni strain SWCO2.</title>
        <authorList>
            <person name="Jiang N."/>
            <person name="Zhang X.Z."/>
        </authorList>
    </citation>
    <scope>NUCLEOTIDE SEQUENCE [LARGE SCALE GENOMIC DNA]</scope>
    <source>
        <strain evidence="1 2">SWCO2</strain>
    </source>
</reference>
<keyword evidence="2" id="KW-1185">Reference proteome</keyword>
<dbReference type="SUPFAM" id="SSF56436">
    <property type="entry name" value="C-type lectin-like"/>
    <property type="match status" value="1"/>
</dbReference>
<proteinExistence type="predicted"/>
<dbReference type="EMBL" id="QURR01000031">
    <property type="protein sequence ID" value="RGE41094.1"/>
    <property type="molecule type" value="Genomic_DNA"/>
</dbReference>
<accession>A0A373FAD4</accession>
<comment type="caution">
    <text evidence="1">The sequence shown here is derived from an EMBL/GenBank/DDBJ whole genome shotgun (WGS) entry which is preliminary data.</text>
</comment>
<dbReference type="Proteomes" id="UP000261948">
    <property type="component" value="Unassembled WGS sequence"/>
</dbReference>